<keyword evidence="1" id="KW-0472">Membrane</keyword>
<organism evidence="2 3">
    <name type="scientific">Campylobacter suis</name>
    <dbReference type="NCBI Taxonomy" id="2790657"/>
    <lineage>
        <taxon>Bacteria</taxon>
        <taxon>Pseudomonadati</taxon>
        <taxon>Campylobacterota</taxon>
        <taxon>Epsilonproteobacteria</taxon>
        <taxon>Campylobacterales</taxon>
        <taxon>Campylobacteraceae</taxon>
        <taxon>Campylobacter</taxon>
    </lineage>
</organism>
<sequence>MSASYFTIVHYAIIGILTLLSILFLILSTRADRKLLVPLIFTNFLVTTALIVFLMLVIDKYTKKGRLDNVTSHRVLMNESIVFKGTVTNIGRFTISNCNFTVKLVNQPLNRDSLKGENLFKPSGLSMFSWLFNDNQNDKPNTVEYKFSVVKNLPAKKSMPFTVSMPFPPYFSKTMHITKISCY</sequence>
<accession>A0ABN7K5U0</accession>
<dbReference type="Proteomes" id="UP000789359">
    <property type="component" value="Unassembled WGS sequence"/>
</dbReference>
<keyword evidence="3" id="KW-1185">Reference proteome</keyword>
<feature type="transmembrane region" description="Helical" evidence="1">
    <location>
        <begin position="35"/>
        <end position="58"/>
    </location>
</feature>
<name>A0ABN7K5U0_9BACT</name>
<evidence type="ECO:0000256" key="1">
    <source>
        <dbReference type="SAM" id="Phobius"/>
    </source>
</evidence>
<keyword evidence="1" id="KW-1133">Transmembrane helix</keyword>
<dbReference type="EMBL" id="CAJHOE010000002">
    <property type="protein sequence ID" value="CAD7287883.1"/>
    <property type="molecule type" value="Genomic_DNA"/>
</dbReference>
<reference evidence="2 3" key="1">
    <citation type="submission" date="2020-11" db="EMBL/GenBank/DDBJ databases">
        <authorList>
            <person name="Peeters C."/>
        </authorList>
    </citation>
    <scope>NUCLEOTIDE SEQUENCE [LARGE SCALE GENOMIC DNA]</scope>
    <source>
        <strain evidence="2 3">LMG 8286</strain>
    </source>
</reference>
<evidence type="ECO:0000313" key="2">
    <source>
        <dbReference type="EMBL" id="CAD7287883.1"/>
    </source>
</evidence>
<keyword evidence="1" id="KW-0812">Transmembrane</keyword>
<dbReference type="Pfam" id="PF09624">
    <property type="entry name" value="DUF2393"/>
    <property type="match status" value="1"/>
</dbReference>
<feature type="transmembrane region" description="Helical" evidence="1">
    <location>
        <begin position="6"/>
        <end position="28"/>
    </location>
</feature>
<proteinExistence type="predicted"/>
<protein>
    <recommendedName>
        <fullName evidence="4">DUF2393 domain-containing protein</fullName>
    </recommendedName>
</protein>
<dbReference type="RefSeq" id="WP_230056765.1">
    <property type="nucleotide sequence ID" value="NZ_CAJHOE010000002.1"/>
</dbReference>
<evidence type="ECO:0008006" key="4">
    <source>
        <dbReference type="Google" id="ProtNLM"/>
    </source>
</evidence>
<dbReference type="InterPro" id="IPR013417">
    <property type="entry name" value="CHP02588"/>
</dbReference>
<evidence type="ECO:0000313" key="3">
    <source>
        <dbReference type="Proteomes" id="UP000789359"/>
    </source>
</evidence>
<comment type="caution">
    <text evidence="2">The sequence shown here is derived from an EMBL/GenBank/DDBJ whole genome shotgun (WGS) entry which is preliminary data.</text>
</comment>
<gene>
    <name evidence="2" type="ORF">LMG8286_00983</name>
</gene>